<feature type="signal peptide" evidence="1">
    <location>
        <begin position="1"/>
        <end position="17"/>
    </location>
</feature>
<evidence type="ECO:0000313" key="2">
    <source>
        <dbReference type="EMBL" id="RNJ53300.1"/>
    </source>
</evidence>
<keyword evidence="1" id="KW-0732">Signal</keyword>
<accession>A0A3M9Y2D2</accession>
<name>A0A3M9Y2D2_9PEZI</name>
<dbReference type="AlphaFoldDB" id="A0A3M9Y2D2"/>
<dbReference type="EMBL" id="RBVV01000147">
    <property type="protein sequence ID" value="RNJ53300.1"/>
    <property type="molecule type" value="Genomic_DNA"/>
</dbReference>
<organism evidence="2 3">
    <name type="scientific">Verticillium nonalfalfae</name>
    <dbReference type="NCBI Taxonomy" id="1051616"/>
    <lineage>
        <taxon>Eukaryota</taxon>
        <taxon>Fungi</taxon>
        <taxon>Dikarya</taxon>
        <taxon>Ascomycota</taxon>
        <taxon>Pezizomycotina</taxon>
        <taxon>Sordariomycetes</taxon>
        <taxon>Hypocreomycetidae</taxon>
        <taxon>Glomerellales</taxon>
        <taxon>Plectosphaerellaceae</taxon>
        <taxon>Verticillium</taxon>
    </lineage>
</organism>
<feature type="chain" id="PRO_5017985700" evidence="1">
    <location>
        <begin position="18"/>
        <end position="58"/>
    </location>
</feature>
<proteinExistence type="predicted"/>
<evidence type="ECO:0000256" key="1">
    <source>
        <dbReference type="SAM" id="SignalP"/>
    </source>
</evidence>
<evidence type="ECO:0000313" key="3">
    <source>
        <dbReference type="Proteomes" id="UP000267145"/>
    </source>
</evidence>
<sequence length="58" mass="6065">MHLAALLVAILPAVVLARPYLPLDLPTLPPNTAAPDVPVIPRDAFEAAALELVEADQA</sequence>
<protein>
    <submittedName>
        <fullName evidence="2">Uncharacterized protein</fullName>
    </submittedName>
</protein>
<keyword evidence="3" id="KW-1185">Reference proteome</keyword>
<dbReference type="Proteomes" id="UP000267145">
    <property type="component" value="Unassembled WGS sequence"/>
</dbReference>
<comment type="caution">
    <text evidence="2">The sequence shown here is derived from an EMBL/GenBank/DDBJ whole genome shotgun (WGS) entry which is preliminary data.</text>
</comment>
<dbReference type="GeneID" id="39605744"/>
<reference evidence="2 3" key="1">
    <citation type="submission" date="2018-10" db="EMBL/GenBank/DDBJ databases">
        <title>Genome sequence of Verticillium nonalfalfae VnAa140.</title>
        <authorList>
            <person name="Stajich J.E."/>
            <person name="Kasson M.T."/>
        </authorList>
    </citation>
    <scope>NUCLEOTIDE SEQUENCE [LARGE SCALE GENOMIC DNA]</scope>
    <source>
        <strain evidence="2 3">VnAa140</strain>
    </source>
</reference>
<dbReference type="RefSeq" id="XP_028491458.1">
    <property type="nucleotide sequence ID" value="XM_028636271.1"/>
</dbReference>
<gene>
    <name evidence="2" type="ORF">D7B24_002055</name>
</gene>